<evidence type="ECO:0000313" key="13">
    <source>
        <dbReference type="Proteomes" id="UP000203096"/>
    </source>
</evidence>
<evidence type="ECO:0000256" key="1">
    <source>
        <dbReference type="ARBA" id="ARBA00009518"/>
    </source>
</evidence>
<keyword evidence="5" id="KW-0255">Endonuclease</keyword>
<keyword evidence="6" id="KW-0227">DNA damage</keyword>
<sequence>MRILGVDTSLTATGLALIDIATWPPSNPPRQPGDPVSYSAQVVTVGAPKPTKDKTKQAMARRVRTLLSDIEEVFKEDRPEHVGMEALAYGARGEGAWVLPWIFGEVISLTVEYSVPLTIVATKARAKFATGNGNADKQTVLLAVNRLEPAAEVTNDNEADALSVGAVVCQKLGVPIWPVTAYRADVVSKLGD</sequence>
<protein>
    <submittedName>
        <fullName evidence="12">RuvC</fullName>
    </submittedName>
</protein>
<keyword evidence="13" id="KW-1185">Reference proteome</keyword>
<name>W8EEL7_9CAUD</name>
<evidence type="ECO:0000313" key="12">
    <source>
        <dbReference type="EMBL" id="AHJ88505.1"/>
    </source>
</evidence>
<evidence type="ECO:0000256" key="9">
    <source>
        <dbReference type="ARBA" id="ARBA00023125"/>
    </source>
</evidence>
<keyword evidence="7" id="KW-0378">Hydrolase</keyword>
<keyword evidence="4" id="KW-0479">Metal-binding</keyword>
<keyword evidence="9" id="KW-0238">DNA-binding</keyword>
<evidence type="ECO:0000256" key="6">
    <source>
        <dbReference type="ARBA" id="ARBA00022763"/>
    </source>
</evidence>
<accession>W8EEL7</accession>
<dbReference type="GeneID" id="18505869"/>
<evidence type="ECO:0000256" key="2">
    <source>
        <dbReference type="ARBA" id="ARBA00022490"/>
    </source>
</evidence>
<dbReference type="GO" id="GO:0046872">
    <property type="term" value="F:metal ion binding"/>
    <property type="evidence" value="ECO:0007669"/>
    <property type="project" value="UniProtKB-KW"/>
</dbReference>
<dbReference type="SMR" id="W8EEL7"/>
<keyword evidence="3" id="KW-0540">Nuclease</keyword>
<dbReference type="GO" id="GO:0003677">
    <property type="term" value="F:DNA binding"/>
    <property type="evidence" value="ECO:0007669"/>
    <property type="project" value="UniProtKB-KW"/>
</dbReference>
<dbReference type="GO" id="GO:0016787">
    <property type="term" value="F:hydrolase activity"/>
    <property type="evidence" value="ECO:0007669"/>
    <property type="project" value="UniProtKB-KW"/>
</dbReference>
<comment type="similarity">
    <text evidence="1">Belongs to the RuvC family.</text>
</comment>
<dbReference type="GO" id="GO:0004520">
    <property type="term" value="F:DNA endonuclease activity"/>
    <property type="evidence" value="ECO:0007669"/>
    <property type="project" value="InterPro"/>
</dbReference>
<evidence type="ECO:0000256" key="10">
    <source>
        <dbReference type="ARBA" id="ARBA00023172"/>
    </source>
</evidence>
<dbReference type="RefSeq" id="YP_009009205.1">
    <property type="nucleotide sequence ID" value="NC_023600.1"/>
</dbReference>
<keyword evidence="8" id="KW-0460">Magnesium</keyword>
<dbReference type="GO" id="GO:0006281">
    <property type="term" value="P:DNA repair"/>
    <property type="evidence" value="ECO:0007669"/>
    <property type="project" value="UniProtKB-KW"/>
</dbReference>
<dbReference type="Gene3D" id="3.30.420.10">
    <property type="entry name" value="Ribonuclease H-like superfamily/Ribonuclease H"/>
    <property type="match status" value="1"/>
</dbReference>
<keyword evidence="2" id="KW-0963">Cytoplasm</keyword>
<dbReference type="PANTHER" id="PTHR30194:SF3">
    <property type="entry name" value="CROSSOVER JUNCTION ENDODEOXYRIBONUCLEASE RUVC"/>
    <property type="match status" value="1"/>
</dbReference>
<dbReference type="EMBL" id="KJ433976">
    <property type="protein sequence ID" value="AHJ88505.1"/>
    <property type="molecule type" value="Genomic_DNA"/>
</dbReference>
<evidence type="ECO:0000256" key="3">
    <source>
        <dbReference type="ARBA" id="ARBA00022722"/>
    </source>
</evidence>
<dbReference type="InterPro" id="IPR002176">
    <property type="entry name" value="X-over_junc_endoDNase_RuvC"/>
</dbReference>
<reference evidence="12 13" key="1">
    <citation type="journal article" date="2014" name="Genome Announc.">
        <title>Complete genome sequences of nine mycobacteriophages.</title>
        <authorList>
            <person name="Franceschelli J.J."/>
            <person name="Suarez C.A."/>
            <person name="Teran L."/>
            <person name="Raya R.R."/>
            <person name="Morbidoni H.R."/>
        </authorList>
    </citation>
    <scope>NUCLEOTIDE SEQUENCE [LARGE SCALE GENOMIC DNA]</scope>
</reference>
<dbReference type="KEGG" id="vg:18505869"/>
<evidence type="ECO:0000256" key="8">
    <source>
        <dbReference type="ARBA" id="ARBA00022842"/>
    </source>
</evidence>
<dbReference type="GO" id="GO:0006310">
    <property type="term" value="P:DNA recombination"/>
    <property type="evidence" value="ECO:0007669"/>
    <property type="project" value="UniProtKB-KW"/>
</dbReference>
<keyword evidence="11" id="KW-0234">DNA repair</keyword>
<dbReference type="PANTHER" id="PTHR30194">
    <property type="entry name" value="CROSSOVER JUNCTION ENDODEOXYRIBONUCLEASE RUVC"/>
    <property type="match status" value="1"/>
</dbReference>
<evidence type="ECO:0000256" key="7">
    <source>
        <dbReference type="ARBA" id="ARBA00022801"/>
    </source>
</evidence>
<proteinExistence type="inferred from homology"/>
<dbReference type="InterPro" id="IPR036397">
    <property type="entry name" value="RNaseH_sf"/>
</dbReference>
<keyword evidence="10" id="KW-0233">DNA recombination</keyword>
<evidence type="ECO:0000256" key="4">
    <source>
        <dbReference type="ARBA" id="ARBA00022723"/>
    </source>
</evidence>
<dbReference type="SUPFAM" id="SSF53098">
    <property type="entry name" value="Ribonuclease H-like"/>
    <property type="match status" value="1"/>
</dbReference>
<gene>
    <name evidence="12" type="ORF">Jolie1_05</name>
</gene>
<dbReference type="Pfam" id="PF02075">
    <property type="entry name" value="RuvC"/>
    <property type="match status" value="1"/>
</dbReference>
<organism evidence="12 13">
    <name type="scientific">Mycobacterium phage Julie1</name>
    <dbReference type="NCBI Taxonomy" id="1463812"/>
    <lineage>
        <taxon>Viruses</taxon>
        <taxon>Duplodnaviria</taxon>
        <taxon>Heunggongvirae</taxon>
        <taxon>Uroviricota</taxon>
        <taxon>Caudoviricetes</taxon>
        <taxon>Bclasvirinae</taxon>
        <taxon>Julieunavirus</taxon>
        <taxon>Julieunavirus julie1</taxon>
    </lineage>
</organism>
<dbReference type="InterPro" id="IPR012337">
    <property type="entry name" value="RNaseH-like_sf"/>
</dbReference>
<evidence type="ECO:0000256" key="5">
    <source>
        <dbReference type="ARBA" id="ARBA00022759"/>
    </source>
</evidence>
<dbReference type="Proteomes" id="UP000203096">
    <property type="component" value="Segment"/>
</dbReference>
<evidence type="ECO:0000256" key="11">
    <source>
        <dbReference type="ARBA" id="ARBA00023204"/>
    </source>
</evidence>